<keyword evidence="7" id="KW-0378">Hydrolase</keyword>
<protein>
    <recommendedName>
        <fullName evidence="5">Cyanophycinase</fullName>
        <ecNumber evidence="4">3.4.15.6</ecNumber>
    </recommendedName>
</protein>
<gene>
    <name evidence="9" type="ORF">SAMN05216273_101219</name>
</gene>
<evidence type="ECO:0000256" key="8">
    <source>
        <dbReference type="ARBA" id="ARBA00022825"/>
    </source>
</evidence>
<comment type="function">
    <text evidence="2">Exopeptidase that catalyzes the hydrolytic cleavage of multi-L-arginyl-poly-L-aspartic acid (cyanophycin; a water-insoluble reserve polymer) into aspartate-arginine dipeptides.</text>
</comment>
<name>A0ABY0QPV5_9FLAO</name>
<dbReference type="InterPro" id="IPR029062">
    <property type="entry name" value="Class_I_gatase-like"/>
</dbReference>
<dbReference type="Proteomes" id="UP000199242">
    <property type="component" value="Unassembled WGS sequence"/>
</dbReference>
<dbReference type="SUPFAM" id="SSF52317">
    <property type="entry name" value="Class I glutamine amidotransferase-like"/>
    <property type="match status" value="1"/>
</dbReference>
<dbReference type="Gene3D" id="3.40.50.880">
    <property type="match status" value="1"/>
</dbReference>
<evidence type="ECO:0000256" key="4">
    <source>
        <dbReference type="ARBA" id="ARBA00013115"/>
    </source>
</evidence>
<dbReference type="InterPro" id="IPR005320">
    <property type="entry name" value="Peptidase_S51"/>
</dbReference>
<dbReference type="InterPro" id="IPR011811">
    <property type="entry name" value="Peptidase_S51_cyanophycinase"/>
</dbReference>
<dbReference type="PANTHER" id="PTHR36175:SF1">
    <property type="entry name" value="CYANOPHYCINASE"/>
    <property type="match status" value="1"/>
</dbReference>
<evidence type="ECO:0000256" key="1">
    <source>
        <dbReference type="ARBA" id="ARBA00001092"/>
    </source>
</evidence>
<comment type="similarity">
    <text evidence="3">Belongs to the peptidase S51 family.</text>
</comment>
<keyword evidence="8" id="KW-0720">Serine protease</keyword>
<comment type="catalytic activity">
    <reaction evidence="1">
        <text>[L-4-(L-arginin-2-N-yl)aspartate](n) + H2O = [L-4-(L-arginin-2-N-yl)aspartate](n-1) + L-4-(L-arginin-2-N-yl)aspartate</text>
        <dbReference type="Rhea" id="RHEA:12845"/>
        <dbReference type="Rhea" id="RHEA-COMP:13728"/>
        <dbReference type="Rhea" id="RHEA-COMP:13734"/>
        <dbReference type="ChEBI" id="CHEBI:15377"/>
        <dbReference type="ChEBI" id="CHEBI:137986"/>
        <dbReference type="ChEBI" id="CHEBI:137991"/>
        <dbReference type="EC" id="3.4.15.6"/>
    </reaction>
</comment>
<evidence type="ECO:0000313" key="10">
    <source>
        <dbReference type="Proteomes" id="UP000199242"/>
    </source>
</evidence>
<dbReference type="PANTHER" id="PTHR36175">
    <property type="entry name" value="CYANOPHYCINASE"/>
    <property type="match status" value="1"/>
</dbReference>
<evidence type="ECO:0000256" key="6">
    <source>
        <dbReference type="ARBA" id="ARBA00022670"/>
    </source>
</evidence>
<evidence type="ECO:0000256" key="5">
    <source>
        <dbReference type="ARBA" id="ARBA00015719"/>
    </source>
</evidence>
<evidence type="ECO:0000256" key="2">
    <source>
        <dbReference type="ARBA" id="ARBA00002039"/>
    </source>
</evidence>
<comment type="caution">
    <text evidence="9">The sequence shown here is derived from an EMBL/GenBank/DDBJ whole genome shotgun (WGS) entry which is preliminary data.</text>
</comment>
<dbReference type="Pfam" id="PF03575">
    <property type="entry name" value="Peptidase_S51"/>
    <property type="match status" value="1"/>
</dbReference>
<dbReference type="CDD" id="cd03145">
    <property type="entry name" value="GAT1_cyanophycinase"/>
    <property type="match status" value="1"/>
</dbReference>
<evidence type="ECO:0000256" key="3">
    <source>
        <dbReference type="ARBA" id="ARBA00006534"/>
    </source>
</evidence>
<reference evidence="9 10" key="1">
    <citation type="submission" date="2016-10" db="EMBL/GenBank/DDBJ databases">
        <authorList>
            <person name="Varghese N."/>
            <person name="Submissions S."/>
        </authorList>
    </citation>
    <scope>NUCLEOTIDE SEQUENCE [LARGE SCALE GENOMIC DNA]</scope>
    <source>
        <strain evidence="9 10">CGMCC 1.10941</strain>
    </source>
</reference>
<organism evidence="9 10">
    <name type="scientific">Chryseobacterium taihuense</name>
    <dbReference type="NCBI Taxonomy" id="1141221"/>
    <lineage>
        <taxon>Bacteria</taxon>
        <taxon>Pseudomonadati</taxon>
        <taxon>Bacteroidota</taxon>
        <taxon>Flavobacteriia</taxon>
        <taxon>Flavobacteriales</taxon>
        <taxon>Weeksellaceae</taxon>
        <taxon>Chryseobacterium group</taxon>
        <taxon>Chryseobacterium</taxon>
    </lineage>
</organism>
<keyword evidence="10" id="KW-1185">Reference proteome</keyword>
<evidence type="ECO:0000256" key="7">
    <source>
        <dbReference type="ARBA" id="ARBA00022801"/>
    </source>
</evidence>
<evidence type="ECO:0000313" key="9">
    <source>
        <dbReference type="EMBL" id="SDL44980.1"/>
    </source>
</evidence>
<proteinExistence type="inferred from homology"/>
<keyword evidence="6" id="KW-0645">Protease</keyword>
<dbReference type="NCBIfam" id="TIGR02069">
    <property type="entry name" value="cyanophycinase"/>
    <property type="match status" value="1"/>
</dbReference>
<sequence>MRKTYNDTFSKIGFSNFGFMHPDDESKNEEYIERIKQAKTVFFTGGDQNNICKKLNNSPINTVLRERYYNDKDFMVAGTSAGAMCMPEIIIIEAENGEAIIDNDIQLGKGLGLLNNSIVDTHFVHRGRFGRLAHAVLKNEELFGLGLGEDTALLIENGSRATCKGSGMVIVISAKEVIQTNVETADKHHPIYAENLKVHLLTDGCVINLSEGIMEKENVKRRNK</sequence>
<accession>A0ABY0QPV5</accession>
<dbReference type="EMBL" id="FNHD01000001">
    <property type="protein sequence ID" value="SDL44980.1"/>
    <property type="molecule type" value="Genomic_DNA"/>
</dbReference>
<dbReference type="EC" id="3.4.15.6" evidence="4"/>